<keyword evidence="2" id="KW-0812">Transmembrane</keyword>
<proteinExistence type="predicted"/>
<dbReference type="Gene3D" id="2.60.220.50">
    <property type="match status" value="1"/>
</dbReference>
<feature type="compositionally biased region" description="Polar residues" evidence="6">
    <location>
        <begin position="1606"/>
        <end position="1615"/>
    </location>
</feature>
<dbReference type="SUPFAM" id="SSF56112">
    <property type="entry name" value="Protein kinase-like (PK-like)"/>
    <property type="match status" value="1"/>
</dbReference>
<keyword evidence="5" id="KW-1015">Disulfide bond</keyword>
<dbReference type="PROSITE" id="PS50011">
    <property type="entry name" value="PROTEIN_KINASE_DOM"/>
    <property type="match status" value="1"/>
</dbReference>
<dbReference type="InterPro" id="IPR000719">
    <property type="entry name" value="Prot_kinase_dom"/>
</dbReference>
<evidence type="ECO:0000256" key="5">
    <source>
        <dbReference type="ARBA" id="ARBA00023157"/>
    </source>
</evidence>
<feature type="domain" description="GAIN-B" evidence="9">
    <location>
        <begin position="796"/>
        <end position="953"/>
    </location>
</feature>
<dbReference type="InterPro" id="IPR011050">
    <property type="entry name" value="Pectin_lyase_fold/virulence"/>
</dbReference>
<dbReference type="SMART" id="SM00710">
    <property type="entry name" value="PbH1"/>
    <property type="match status" value="9"/>
</dbReference>
<dbReference type="Proteomes" id="UP000241769">
    <property type="component" value="Unassembled WGS sequence"/>
</dbReference>
<gene>
    <name evidence="10" type="ORF">PROFUN_06169</name>
</gene>
<evidence type="ECO:0000256" key="7">
    <source>
        <dbReference type="SAM" id="SignalP"/>
    </source>
</evidence>
<dbReference type="PANTHER" id="PTHR11319:SF35">
    <property type="entry name" value="OUTER MEMBRANE PROTEIN PMPC-RELATED"/>
    <property type="match status" value="1"/>
</dbReference>
<evidence type="ECO:0000313" key="10">
    <source>
        <dbReference type="EMBL" id="PRP85895.1"/>
    </source>
</evidence>
<dbReference type="InterPro" id="IPR011009">
    <property type="entry name" value="Kinase-like_dom_sf"/>
</dbReference>
<keyword evidence="11" id="KW-1185">Reference proteome</keyword>
<reference evidence="10 11" key="1">
    <citation type="journal article" date="2018" name="Genome Biol. Evol.">
        <title>Multiple Roots of Fruiting Body Formation in Amoebozoa.</title>
        <authorList>
            <person name="Hillmann F."/>
            <person name="Forbes G."/>
            <person name="Novohradska S."/>
            <person name="Ferling I."/>
            <person name="Riege K."/>
            <person name="Groth M."/>
            <person name="Westermann M."/>
            <person name="Marz M."/>
            <person name="Spaller T."/>
            <person name="Winckler T."/>
            <person name="Schaap P."/>
            <person name="Glockner G."/>
        </authorList>
    </citation>
    <scope>NUCLEOTIDE SEQUENCE [LARGE SCALE GENOMIC DNA]</scope>
    <source>
        <strain evidence="10 11">Jena</strain>
    </source>
</reference>
<accession>A0A2P6NPL5</accession>
<dbReference type="Gene3D" id="1.10.510.10">
    <property type="entry name" value="Transferase(Phosphotransferase) domain 1"/>
    <property type="match status" value="1"/>
</dbReference>
<dbReference type="InterPro" id="IPR006626">
    <property type="entry name" value="PbH1"/>
</dbReference>
<dbReference type="InParanoid" id="A0A2P6NPL5"/>
<feature type="compositionally biased region" description="Polar residues" evidence="6">
    <location>
        <begin position="1529"/>
        <end position="1539"/>
    </location>
</feature>
<evidence type="ECO:0000313" key="11">
    <source>
        <dbReference type="Proteomes" id="UP000241769"/>
    </source>
</evidence>
<dbReference type="OrthoDB" id="1915767at2759"/>
<feature type="domain" description="Protein kinase" evidence="8">
    <location>
        <begin position="1007"/>
        <end position="1237"/>
    </location>
</feature>
<keyword evidence="3" id="KW-1133">Transmembrane helix</keyword>
<dbReference type="STRING" id="1890364.A0A2P6NPL5"/>
<dbReference type="PROSITE" id="PS50221">
    <property type="entry name" value="GAIN_B"/>
    <property type="match status" value="1"/>
</dbReference>
<dbReference type="SUPFAM" id="SSF51126">
    <property type="entry name" value="Pectin lyase-like"/>
    <property type="match status" value="2"/>
</dbReference>
<feature type="signal peptide" evidence="7">
    <location>
        <begin position="1"/>
        <end position="31"/>
    </location>
</feature>
<feature type="chain" id="PRO_5015130803" evidence="7">
    <location>
        <begin position="32"/>
        <end position="1630"/>
    </location>
</feature>
<evidence type="ECO:0000259" key="9">
    <source>
        <dbReference type="PROSITE" id="PS50221"/>
    </source>
</evidence>
<dbReference type="PANTHER" id="PTHR11319">
    <property type="entry name" value="G PROTEIN-COUPLED RECEPTOR-RELATED"/>
    <property type="match status" value="1"/>
</dbReference>
<dbReference type="GO" id="GO:0005524">
    <property type="term" value="F:ATP binding"/>
    <property type="evidence" value="ECO:0007669"/>
    <property type="project" value="InterPro"/>
</dbReference>
<dbReference type="GO" id="GO:0016020">
    <property type="term" value="C:membrane"/>
    <property type="evidence" value="ECO:0007669"/>
    <property type="project" value="UniProtKB-SubCell"/>
</dbReference>
<dbReference type="Pfam" id="PF01825">
    <property type="entry name" value="GPS"/>
    <property type="match status" value="1"/>
</dbReference>
<comment type="caution">
    <text evidence="10">The sequence shown here is derived from an EMBL/GenBank/DDBJ whole genome shotgun (WGS) entry which is preliminary data.</text>
</comment>
<evidence type="ECO:0000256" key="1">
    <source>
        <dbReference type="ARBA" id="ARBA00004370"/>
    </source>
</evidence>
<dbReference type="GO" id="GO:0004672">
    <property type="term" value="F:protein kinase activity"/>
    <property type="evidence" value="ECO:0007669"/>
    <property type="project" value="InterPro"/>
</dbReference>
<keyword evidence="4" id="KW-0472">Membrane</keyword>
<dbReference type="InterPro" id="IPR001245">
    <property type="entry name" value="Ser-Thr/Tyr_kinase_cat_dom"/>
</dbReference>
<feature type="compositionally biased region" description="Acidic residues" evidence="6">
    <location>
        <begin position="1453"/>
        <end position="1463"/>
    </location>
</feature>
<organism evidence="10 11">
    <name type="scientific">Planoprotostelium fungivorum</name>
    <dbReference type="NCBI Taxonomy" id="1890364"/>
    <lineage>
        <taxon>Eukaryota</taxon>
        <taxon>Amoebozoa</taxon>
        <taxon>Evosea</taxon>
        <taxon>Variosea</taxon>
        <taxon>Cavosteliida</taxon>
        <taxon>Cavosteliaceae</taxon>
        <taxon>Planoprotostelium</taxon>
    </lineage>
</organism>
<keyword evidence="7" id="KW-0732">Signal</keyword>
<evidence type="ECO:0000256" key="4">
    <source>
        <dbReference type="ARBA" id="ARBA00023136"/>
    </source>
</evidence>
<name>A0A2P6NPL5_9EUKA</name>
<feature type="region of interest" description="Disordered" evidence="6">
    <location>
        <begin position="1431"/>
        <end position="1466"/>
    </location>
</feature>
<dbReference type="InterPro" id="IPR046338">
    <property type="entry name" value="GAIN_dom_sf"/>
</dbReference>
<dbReference type="Pfam" id="PF07714">
    <property type="entry name" value="PK_Tyr_Ser-Thr"/>
    <property type="match status" value="1"/>
</dbReference>
<feature type="region of interest" description="Disordered" evidence="6">
    <location>
        <begin position="1588"/>
        <end position="1630"/>
    </location>
</feature>
<dbReference type="InterPro" id="IPR000203">
    <property type="entry name" value="GPS"/>
</dbReference>
<evidence type="ECO:0000256" key="3">
    <source>
        <dbReference type="ARBA" id="ARBA00022989"/>
    </source>
</evidence>
<evidence type="ECO:0000256" key="6">
    <source>
        <dbReference type="SAM" id="MobiDB-lite"/>
    </source>
</evidence>
<dbReference type="InterPro" id="IPR057244">
    <property type="entry name" value="GAIN_B"/>
</dbReference>
<comment type="subcellular location">
    <subcellularLocation>
        <location evidence="1">Membrane</location>
    </subcellularLocation>
</comment>
<feature type="compositionally biased region" description="Low complexity" evidence="6">
    <location>
        <begin position="1514"/>
        <end position="1528"/>
    </location>
</feature>
<protein>
    <submittedName>
        <fullName evidence="10">Polymorphic outer membrane protein</fullName>
    </submittedName>
</protein>
<sequence>MNPQEGRTNLSPAMSWKLFLLFCLCVTPGMSATLVLTPMNYIASIQAADNGTDPTVDVILTNGTYTGVRFIPIPTSERTLREFQNVNLTRQSVWSFTSMYGSSSAIISSDINIGSQGPDISFSNIYFQNASIISNGAQSIQIFGCNFNAASKPALSIGAPSSVNISHSTFTNNVDSAGGSAISMNQGSLIISSSQFINNTCSQCGGAIFIVDVTLNISNSNFSFNSAASGGAICYGPASLSSSSLVTDSVFHNNTATTSGGGIQLPNLATFNLTSLRNHFTYNHAGVNGAGIYVQTSHLTSTDDVYGWNQVISTDGEAGGCAIHGPNGRMLVYGGLFHDNHGGRFGGAIRSTRLEVNSSIFINNSVGLQGGAILGDGGIEKVDYHLNIYNCSFYNNTAPNAGSAVHSYCAIHYVDNTTFEGNEGFSPHFVQGDTTRITNTRYINNVSPDYIVDVVSPISSFEMNDCLFRGNRGEIAILHSNLLSGTPLVSRSVFENNTMSSNGTLYVDDGRIVVSNSSFLYNVGNNSGAIYSIKSYVTVLNCTFYRNSAESGGAISFDSYMMAINSSHFEENQATVGSGGAINDVTSIENSPGFLSIYNSTFSRNQAVQTNCSTWCRSLADFDLQDLDVISDHCPSSIPTDTSCRCQDTPQLFCSQCIQNTYPKNDTGALADYVSSITSRYNESLYSCFSQDLSTISSTLQGKNYAEECKTFLSGTIVTIQLDLFTACLSRDITAGALGTILNRPSLIILYPSSQLDQLIDAVGSLLQAQLNASETRTYFSYVELISVAVLRNETDFNILSSPHSAFNVNYSFPFVSPNVSQIYFPQGSGATVPYLSIIDHLSVESTSDNDTITMMVYDLPYDPFQPAHEKYVNQSDIVGASIYLNHQKMSITNTSSNITIDITGHLQSDSECIHWSEDEELWSPDGCTRMGMRCLCNHLTNFTLGVSIDTTPSPSSSTPLVGLSALSVLSLPLLGGADSFRHKERMIRDFVMEEKGSHAIPSQHVNRLQLVLYDGEDCTIYAGGYQGSSVVMKYHKSKEALDRERYVLKTVRHPNIVQYFGYTLMEEKTYLILDHADVGSLEIYFEMGGVLSQIQIVQICMDISGALYYLEQERIVLNNLSIVNVLVNASEGGNLTVKVTNLSQAAMEDEHIRFSITETKEKGMERKRLHKPDVHSFGIFMWEVQHHRRLRVAENVTTPNWEADVYTTLATECFNMVLDDRPDFYGLNAALEEKYYALGGKRRKPEDTHRSIDLELIMAQQRQKRKDLPPAELNKLTICGVDVAHTDSWNITLCGHNSTPLPCYASLGCPRAVGSPRGFNEHLRKEAGDSSGRIFGSVTMHAFRLKDQLVYVRDRNNSQIDGQLLDATRIVEGFLVYQIEPNENQESQLGRVIFSLRELPEKIQFKTMGGAQVCRVSDIEVIINDRYHPIPRNHPPALATAPPAPTKKEREVEEVEEEEDITQESTSFVEGCLTETTGHTHNEENASIASSVASLVPDEGDLREETKTETSEENASSETESVSSWSTGKSSPNLNTVYKNGKEEKEKKKKKFGINFLRNSFDTLKIASPKKGKKVKAAKTKGELMVVGNYEGSQEPHSPRERDSTMSAFPSLTTRQKESLRRTKLNFAQ</sequence>
<evidence type="ECO:0000256" key="2">
    <source>
        <dbReference type="ARBA" id="ARBA00022692"/>
    </source>
</evidence>
<evidence type="ECO:0000259" key="8">
    <source>
        <dbReference type="PROSITE" id="PS50011"/>
    </source>
</evidence>
<feature type="region of interest" description="Disordered" evidence="6">
    <location>
        <begin position="1480"/>
        <end position="1549"/>
    </location>
</feature>
<dbReference type="EMBL" id="MDYQ01000038">
    <property type="protein sequence ID" value="PRP85895.1"/>
    <property type="molecule type" value="Genomic_DNA"/>
</dbReference>